<dbReference type="EMBL" id="BARS01037463">
    <property type="protein sequence ID" value="GAG26382.1"/>
    <property type="molecule type" value="Genomic_DNA"/>
</dbReference>
<dbReference type="GO" id="GO:0042594">
    <property type="term" value="P:response to starvation"/>
    <property type="evidence" value="ECO:0007669"/>
    <property type="project" value="TreeGrafter"/>
</dbReference>
<accession>X0WT53</accession>
<organism evidence="2">
    <name type="scientific">marine sediment metagenome</name>
    <dbReference type="NCBI Taxonomy" id="412755"/>
    <lineage>
        <taxon>unclassified sequences</taxon>
        <taxon>metagenomes</taxon>
        <taxon>ecological metagenomes</taxon>
    </lineage>
</organism>
<dbReference type="Gene3D" id="3.30.70.260">
    <property type="match status" value="1"/>
</dbReference>
<dbReference type="Pfam" id="PF13291">
    <property type="entry name" value="ACT_4"/>
    <property type="match status" value="1"/>
</dbReference>
<sequence length="252" mass="28367">KIVKTSRARSKIRRWLKQKGYENSLKLGQEILERELKKNNITVSLEQEMDDLVASLNFSNVDSLYAAIGSGDLSVKQVLTKLLPRPEEKIPIVRKFLGKARGRTGIKIQGLGNLMFRFAQCCQPLPGEEIAGFVTKGRGVSVHRRDCPNALQMMVGNDRSVDVQWDVQKGQWFLVKLLVVAEDRKGLLHDITEAISDADTNIRGVEIKPGETPAYGTLLIDVKNLRHLNRTIKRIKRVKGIVMVERAKGTEE</sequence>
<protein>
    <recommendedName>
        <fullName evidence="1">ACT domain-containing protein</fullName>
    </recommendedName>
</protein>
<dbReference type="PANTHER" id="PTHR21262:SF31">
    <property type="entry name" value="GTP PYROPHOSPHOKINASE"/>
    <property type="match status" value="1"/>
</dbReference>
<dbReference type="GO" id="GO:0005886">
    <property type="term" value="C:plasma membrane"/>
    <property type="evidence" value="ECO:0007669"/>
    <property type="project" value="TreeGrafter"/>
</dbReference>
<dbReference type="SUPFAM" id="SSF55021">
    <property type="entry name" value="ACT-like"/>
    <property type="match status" value="1"/>
</dbReference>
<dbReference type="PROSITE" id="PS51671">
    <property type="entry name" value="ACT"/>
    <property type="match status" value="1"/>
</dbReference>
<dbReference type="InterPro" id="IPR045600">
    <property type="entry name" value="RelA/SpoT_AH_RIS"/>
</dbReference>
<name>X0WT53_9ZZZZ</name>
<dbReference type="GO" id="GO:0008893">
    <property type="term" value="F:guanosine-3',5'-bis(diphosphate) 3'-diphosphatase activity"/>
    <property type="evidence" value="ECO:0007669"/>
    <property type="project" value="TreeGrafter"/>
</dbReference>
<dbReference type="GO" id="GO:0015969">
    <property type="term" value="P:guanosine tetraphosphate metabolic process"/>
    <property type="evidence" value="ECO:0007669"/>
    <property type="project" value="TreeGrafter"/>
</dbReference>
<feature type="non-terminal residue" evidence="2">
    <location>
        <position position="1"/>
    </location>
</feature>
<comment type="caution">
    <text evidence="2">The sequence shown here is derived from an EMBL/GenBank/DDBJ whole genome shotgun (WGS) entry which is preliminary data.</text>
</comment>
<dbReference type="CDD" id="cd04876">
    <property type="entry name" value="ACT_RelA-SpoT"/>
    <property type="match status" value="1"/>
</dbReference>
<dbReference type="InterPro" id="IPR045865">
    <property type="entry name" value="ACT-like_dom_sf"/>
</dbReference>
<evidence type="ECO:0000259" key="1">
    <source>
        <dbReference type="PROSITE" id="PS51671"/>
    </source>
</evidence>
<dbReference type="Pfam" id="PF19296">
    <property type="entry name" value="RelA_AH_RIS"/>
    <property type="match status" value="1"/>
</dbReference>
<reference evidence="2" key="1">
    <citation type="journal article" date="2014" name="Front. Microbiol.">
        <title>High frequency of phylogenetically diverse reductive dehalogenase-homologous genes in deep subseafloor sedimentary metagenomes.</title>
        <authorList>
            <person name="Kawai M."/>
            <person name="Futagami T."/>
            <person name="Toyoda A."/>
            <person name="Takaki Y."/>
            <person name="Nishi S."/>
            <person name="Hori S."/>
            <person name="Arai W."/>
            <person name="Tsubouchi T."/>
            <person name="Morono Y."/>
            <person name="Uchiyama I."/>
            <person name="Ito T."/>
            <person name="Fujiyama A."/>
            <person name="Inagaki F."/>
            <person name="Takami H."/>
        </authorList>
    </citation>
    <scope>NUCLEOTIDE SEQUENCE</scope>
    <source>
        <strain evidence="2">Expedition CK06-06</strain>
    </source>
</reference>
<proteinExistence type="predicted"/>
<dbReference type="GO" id="GO:0008728">
    <property type="term" value="F:GTP diphosphokinase activity"/>
    <property type="evidence" value="ECO:0007669"/>
    <property type="project" value="TreeGrafter"/>
</dbReference>
<gene>
    <name evidence="2" type="ORF">S01H1_57446</name>
</gene>
<dbReference type="PANTHER" id="PTHR21262">
    <property type="entry name" value="GUANOSINE-3',5'-BIS DIPHOSPHATE 3'-PYROPHOSPHOHYDROLASE"/>
    <property type="match status" value="1"/>
</dbReference>
<evidence type="ECO:0000313" key="2">
    <source>
        <dbReference type="EMBL" id="GAG26382.1"/>
    </source>
</evidence>
<feature type="domain" description="ACT" evidence="1">
    <location>
        <begin position="176"/>
        <end position="249"/>
    </location>
</feature>
<dbReference type="InterPro" id="IPR002912">
    <property type="entry name" value="ACT_dom"/>
</dbReference>
<dbReference type="AlphaFoldDB" id="X0WT53"/>